<feature type="compositionally biased region" description="Basic and acidic residues" evidence="1">
    <location>
        <begin position="162"/>
        <end position="178"/>
    </location>
</feature>
<name>A0ABX0Y1B7_9ACTN</name>
<organism evidence="3 4">
    <name type="scientific">Planosporangium thailandense</name>
    <dbReference type="NCBI Taxonomy" id="765197"/>
    <lineage>
        <taxon>Bacteria</taxon>
        <taxon>Bacillati</taxon>
        <taxon>Actinomycetota</taxon>
        <taxon>Actinomycetes</taxon>
        <taxon>Micromonosporales</taxon>
        <taxon>Micromonosporaceae</taxon>
        <taxon>Planosporangium</taxon>
    </lineage>
</organism>
<dbReference type="PROSITE" id="PS50995">
    <property type="entry name" value="HTH_MARR_2"/>
    <property type="match status" value="1"/>
</dbReference>
<dbReference type="PANTHER" id="PTHR33164">
    <property type="entry name" value="TRANSCRIPTIONAL REGULATOR, MARR FAMILY"/>
    <property type="match status" value="1"/>
</dbReference>
<dbReference type="InterPro" id="IPR039422">
    <property type="entry name" value="MarR/SlyA-like"/>
</dbReference>
<dbReference type="InterPro" id="IPR036390">
    <property type="entry name" value="WH_DNA-bd_sf"/>
</dbReference>
<dbReference type="EMBL" id="JAATVY010000010">
    <property type="protein sequence ID" value="NJC71225.1"/>
    <property type="molecule type" value="Genomic_DNA"/>
</dbReference>
<dbReference type="InterPro" id="IPR036388">
    <property type="entry name" value="WH-like_DNA-bd_sf"/>
</dbReference>
<protein>
    <submittedName>
        <fullName evidence="3">MarR family transcriptional regulator</fullName>
    </submittedName>
</protein>
<dbReference type="InterPro" id="IPR000835">
    <property type="entry name" value="HTH_MarR-typ"/>
</dbReference>
<feature type="domain" description="HTH marR-type" evidence="2">
    <location>
        <begin position="12"/>
        <end position="149"/>
    </location>
</feature>
<dbReference type="PANTHER" id="PTHR33164:SF94">
    <property type="entry name" value="TRANSCRIPTIONAL REGULATORY PROTEIN-RELATED"/>
    <property type="match status" value="1"/>
</dbReference>
<feature type="region of interest" description="Disordered" evidence="1">
    <location>
        <begin position="159"/>
        <end position="178"/>
    </location>
</feature>
<dbReference type="Pfam" id="PF01047">
    <property type="entry name" value="MarR"/>
    <property type="match status" value="1"/>
</dbReference>
<dbReference type="SUPFAM" id="SSF46785">
    <property type="entry name" value="Winged helix' DNA-binding domain"/>
    <property type="match status" value="1"/>
</dbReference>
<accession>A0ABX0Y1B7</accession>
<evidence type="ECO:0000313" key="3">
    <source>
        <dbReference type="EMBL" id="NJC71225.1"/>
    </source>
</evidence>
<evidence type="ECO:0000313" key="4">
    <source>
        <dbReference type="Proteomes" id="UP000722989"/>
    </source>
</evidence>
<comment type="caution">
    <text evidence="3">The sequence shown here is derived from an EMBL/GenBank/DDBJ whole genome shotgun (WGS) entry which is preliminary data.</text>
</comment>
<reference evidence="3 4" key="1">
    <citation type="submission" date="2020-03" db="EMBL/GenBank/DDBJ databases">
        <title>WGS of the type strain of Planosporangium spp.</title>
        <authorList>
            <person name="Thawai C."/>
        </authorList>
    </citation>
    <scope>NUCLEOTIDE SEQUENCE [LARGE SCALE GENOMIC DNA]</scope>
    <source>
        <strain evidence="3 4">TBRC 5610</strain>
    </source>
</reference>
<sequence>MYASAAVAVEPMDSIVEALLAASRVLVGLAARSLAEIKPEVTLPQFRTLVVLAARGPQRLVDVAAELAVSPSTGTRMCDRLTRKGLIRRYRSGSDRRSVHLTLTPAGRTLVNEVTRQRRAQLARIVAATAEEWPPEVARALHAFAVAAGEAPEPRWWLGWPGHERNSHDDGDVERGAP</sequence>
<evidence type="ECO:0000256" key="1">
    <source>
        <dbReference type="SAM" id="MobiDB-lite"/>
    </source>
</evidence>
<gene>
    <name evidence="3" type="ORF">HC031_16110</name>
</gene>
<dbReference type="SMART" id="SM00347">
    <property type="entry name" value="HTH_MARR"/>
    <property type="match status" value="1"/>
</dbReference>
<keyword evidence="4" id="KW-1185">Reference proteome</keyword>
<dbReference type="PRINTS" id="PR00598">
    <property type="entry name" value="HTHMARR"/>
</dbReference>
<dbReference type="Proteomes" id="UP000722989">
    <property type="component" value="Unassembled WGS sequence"/>
</dbReference>
<dbReference type="Gene3D" id="1.10.10.10">
    <property type="entry name" value="Winged helix-like DNA-binding domain superfamily/Winged helix DNA-binding domain"/>
    <property type="match status" value="1"/>
</dbReference>
<proteinExistence type="predicted"/>
<evidence type="ECO:0000259" key="2">
    <source>
        <dbReference type="PROSITE" id="PS50995"/>
    </source>
</evidence>